<evidence type="ECO:0000313" key="5">
    <source>
        <dbReference type="Proteomes" id="UP000036406"/>
    </source>
</evidence>
<name>A0A0H4I2Y6_9GAMM</name>
<gene>
    <name evidence="4" type="ORF">ABA45_13720</name>
</gene>
<dbReference type="EC" id="3.5.4.1" evidence="4"/>
<dbReference type="SUPFAM" id="SSF51338">
    <property type="entry name" value="Composite domain of metallo-dependent hydrolases"/>
    <property type="match status" value="1"/>
</dbReference>
<keyword evidence="5" id="KW-1185">Reference proteome</keyword>
<reference evidence="4 5" key="1">
    <citation type="submission" date="2015-05" db="EMBL/GenBank/DDBJ databases">
        <title>Complete genome of Marinobacter psychrophilus strain 20041T isolated from sea-ice of the Canadian Basin.</title>
        <authorList>
            <person name="Song L."/>
            <person name="Ren L."/>
            <person name="Yu Y."/>
            <person name="Wang X."/>
        </authorList>
    </citation>
    <scope>NUCLEOTIDE SEQUENCE [LARGE SCALE GENOMIC DNA]</scope>
    <source>
        <strain evidence="4 5">20041</strain>
    </source>
</reference>
<dbReference type="GO" id="GO:0004131">
    <property type="term" value="F:cytosine deaminase activity"/>
    <property type="evidence" value="ECO:0007669"/>
    <property type="project" value="UniProtKB-EC"/>
</dbReference>
<organism evidence="4 5">
    <name type="scientific">Marinobacter psychrophilus</name>
    <dbReference type="NCBI Taxonomy" id="330734"/>
    <lineage>
        <taxon>Bacteria</taxon>
        <taxon>Pseudomonadati</taxon>
        <taxon>Pseudomonadota</taxon>
        <taxon>Gammaproteobacteria</taxon>
        <taxon>Pseudomonadales</taxon>
        <taxon>Marinobacteraceae</taxon>
        <taxon>Marinobacter</taxon>
    </lineage>
</organism>
<dbReference type="EMBL" id="CP011494">
    <property type="protein sequence ID" value="AKO53344.1"/>
    <property type="molecule type" value="Genomic_DNA"/>
</dbReference>
<dbReference type="Pfam" id="PF07969">
    <property type="entry name" value="Amidohydro_3"/>
    <property type="match status" value="1"/>
</dbReference>
<sequence length="419" mass="46454">MTKTLSAIVNARLQGREGLHRLTIANGRFAEIIVQPELVAGTESELDAVGNLVTPAFVEPHIHLDASMTAGEPRWNQSGTLFEGIECWAERKATLSRQDVINRATQTLKMFAAHGIQYVRTHVDVTDPGLTALKAMLEVRELVAGFVDLQIVAFPQEGIWSFPNGRELMEEAIRLGADVVGGIPHFEFTRDYGTESVRWLMELAHKHDLLVDVHCDEIDDPESRFLEVLAAEALRLDYGSRVAASHTCAMGSYNDAYCSRLFRLLKKSGLRFLCMPTENLHLQGRFDSYPKRRGITRVPELLDAGLKVAFGQDSIRDPWYPMGNGNLLRTLDVGLHACHMLGMSRIDRCLELITDNGAAAMNLKEYGIATGLPARCVVLQGQTPYEVLLGQHPVLASVRDGRVLLHREAINQEAGLVLP</sequence>
<evidence type="ECO:0000256" key="1">
    <source>
        <dbReference type="ARBA" id="ARBA00022723"/>
    </source>
</evidence>
<dbReference type="NCBIfam" id="NF006685">
    <property type="entry name" value="PRK09230.1"/>
    <property type="match status" value="1"/>
</dbReference>
<dbReference type="InterPro" id="IPR013108">
    <property type="entry name" value="Amidohydro_3"/>
</dbReference>
<feature type="domain" description="Amidohydrolase 3" evidence="3">
    <location>
        <begin position="46"/>
        <end position="403"/>
    </location>
</feature>
<dbReference type="GO" id="GO:0035888">
    <property type="term" value="F:isoguanine deaminase activity"/>
    <property type="evidence" value="ECO:0007669"/>
    <property type="project" value="TreeGrafter"/>
</dbReference>
<dbReference type="SUPFAM" id="SSF51556">
    <property type="entry name" value="Metallo-dependent hydrolases"/>
    <property type="match status" value="1"/>
</dbReference>
<dbReference type="FunFam" id="3.20.20.140:FF:000019">
    <property type="entry name" value="Cytosine deaminase"/>
    <property type="match status" value="1"/>
</dbReference>
<dbReference type="InterPro" id="IPR011059">
    <property type="entry name" value="Metal-dep_hydrolase_composite"/>
</dbReference>
<evidence type="ECO:0000259" key="3">
    <source>
        <dbReference type="Pfam" id="PF07969"/>
    </source>
</evidence>
<dbReference type="STRING" id="330734.ABA45_13720"/>
<dbReference type="Gene3D" id="2.30.40.10">
    <property type="entry name" value="Urease, subunit C, domain 1"/>
    <property type="match status" value="1"/>
</dbReference>
<dbReference type="KEGG" id="mpq:ABA45_13720"/>
<dbReference type="Gene3D" id="3.20.20.140">
    <property type="entry name" value="Metal-dependent hydrolases"/>
    <property type="match status" value="1"/>
</dbReference>
<dbReference type="PANTHER" id="PTHR32027:SF0">
    <property type="entry name" value="CYTOSINE DEAMINASE"/>
    <property type="match status" value="1"/>
</dbReference>
<dbReference type="NCBIfam" id="NF005748">
    <property type="entry name" value="PRK07572.1"/>
    <property type="match status" value="1"/>
</dbReference>
<proteinExistence type="predicted"/>
<dbReference type="AlphaFoldDB" id="A0A0H4I2Y6"/>
<protein>
    <submittedName>
        <fullName evidence="4">Cytosine deaminase</fullName>
        <ecNumber evidence="4">3.5.4.1</ecNumber>
    </submittedName>
</protein>
<dbReference type="GO" id="GO:0006209">
    <property type="term" value="P:cytosine catabolic process"/>
    <property type="evidence" value="ECO:0007669"/>
    <property type="project" value="TreeGrafter"/>
</dbReference>
<dbReference type="GO" id="GO:0046872">
    <property type="term" value="F:metal ion binding"/>
    <property type="evidence" value="ECO:0007669"/>
    <property type="project" value="UniProtKB-KW"/>
</dbReference>
<dbReference type="PANTHER" id="PTHR32027">
    <property type="entry name" value="CYTOSINE DEAMINASE"/>
    <property type="match status" value="1"/>
</dbReference>
<keyword evidence="1" id="KW-0479">Metal-binding</keyword>
<dbReference type="PATRIC" id="fig|330734.3.peg.2881"/>
<dbReference type="RefSeq" id="WP_048386993.1">
    <property type="nucleotide sequence ID" value="NZ_CP011494.1"/>
</dbReference>
<evidence type="ECO:0000256" key="2">
    <source>
        <dbReference type="ARBA" id="ARBA00022801"/>
    </source>
</evidence>
<evidence type="ECO:0000313" key="4">
    <source>
        <dbReference type="EMBL" id="AKO53344.1"/>
    </source>
</evidence>
<dbReference type="Proteomes" id="UP000036406">
    <property type="component" value="Chromosome"/>
</dbReference>
<dbReference type="InterPro" id="IPR052349">
    <property type="entry name" value="Metallo-hydrolase_Enzymes"/>
</dbReference>
<keyword evidence="2 4" id="KW-0378">Hydrolase</keyword>
<dbReference type="InterPro" id="IPR032466">
    <property type="entry name" value="Metal_Hydrolase"/>
</dbReference>
<accession>A0A0H4I2Y6</accession>
<dbReference type="CDD" id="cd01293">
    <property type="entry name" value="Bact_CD"/>
    <property type="match status" value="1"/>
</dbReference>